<evidence type="ECO:0000256" key="1">
    <source>
        <dbReference type="ARBA" id="ARBA00022801"/>
    </source>
</evidence>
<dbReference type="InterPro" id="IPR011049">
    <property type="entry name" value="Serralysin-like_metalloprot_C"/>
</dbReference>
<dbReference type="Pfam" id="PF00353">
    <property type="entry name" value="HemolysinCabind"/>
    <property type="match status" value="1"/>
</dbReference>
<gene>
    <name evidence="5" type="ORF">ACFPFW_15565</name>
</gene>
<evidence type="ECO:0000259" key="4">
    <source>
        <dbReference type="Pfam" id="PF00150"/>
    </source>
</evidence>
<dbReference type="SUPFAM" id="SSF51445">
    <property type="entry name" value="(Trans)glycosidases"/>
    <property type="match status" value="1"/>
</dbReference>
<feature type="domain" description="Glycoside hydrolase family 5" evidence="4">
    <location>
        <begin position="18"/>
        <end position="273"/>
    </location>
</feature>
<dbReference type="PANTHER" id="PTHR34142">
    <property type="entry name" value="ENDO-BETA-1,4-GLUCANASE A"/>
    <property type="match status" value="1"/>
</dbReference>
<sequence length="453" mass="49724">MIGVNLSGAEFGGAGKRYGYDYIYPSEKDLDFYDSKGVEFIRLPFKWERMQTTIDGPLNQAELGRMKQFLDEAEERGIDVIIDLHNYGRFGSAVIGSPGLPIDSFAQFWQELSSELKGYKALSGYGLMNEPHDMGGVSIWPTAAQEAVNAIRTVDLDTAIYVAGDGWSSAKNWGSSANKLLDIDDPSGNIIYEAHLYFDRDGSGTYKESYDKAGAYATIGVDRLQSFLDWLEATGNKGFVGEFAIPNNDPRWLPVLDNFLKELDAHNVDGAYWGGGSWWGNYPMALVNKAGVEGPQLEVLTPYFDDEEEAVSTAAKSENDHLVGTSANDLLIGGAGSDVIFGGADADVFQFAADSKAGDQDFIDDFKLEMGDQLRFVDAVRIVSATASLLKVPASFDGIDLHNDAKAYDLKLVVEAGNSVSHHYEIYLVDALKNAGWHADQWEDYLGLHINFE</sequence>
<evidence type="ECO:0000313" key="6">
    <source>
        <dbReference type="Proteomes" id="UP001595796"/>
    </source>
</evidence>
<dbReference type="InterPro" id="IPR001343">
    <property type="entry name" value="Hemolysn_Ca-bd"/>
</dbReference>
<evidence type="ECO:0000256" key="3">
    <source>
        <dbReference type="RuleBase" id="RU361153"/>
    </source>
</evidence>
<dbReference type="PANTHER" id="PTHR34142:SF1">
    <property type="entry name" value="GLYCOSIDE HYDROLASE FAMILY 5 DOMAIN-CONTAINING PROTEIN"/>
    <property type="match status" value="1"/>
</dbReference>
<keyword evidence="6" id="KW-1185">Reference proteome</keyword>
<accession>A0ABV9Z376</accession>
<comment type="caution">
    <text evidence="5">The sequence shown here is derived from an EMBL/GenBank/DDBJ whole genome shotgun (WGS) entry which is preliminary data.</text>
</comment>
<dbReference type="Gene3D" id="3.20.20.80">
    <property type="entry name" value="Glycosidases"/>
    <property type="match status" value="1"/>
</dbReference>
<dbReference type="RefSeq" id="WP_114958706.1">
    <property type="nucleotide sequence ID" value="NZ_JBHSJF010000007.1"/>
</dbReference>
<dbReference type="Pfam" id="PF00150">
    <property type="entry name" value="Cellulase"/>
    <property type="match status" value="1"/>
</dbReference>
<dbReference type="InterPro" id="IPR001547">
    <property type="entry name" value="Glyco_hydro_5"/>
</dbReference>
<keyword evidence="1 3" id="KW-0378">Hydrolase</keyword>
<comment type="similarity">
    <text evidence="3">Belongs to the glycosyl hydrolase 5 (cellulase A) family.</text>
</comment>
<dbReference type="SUPFAM" id="SSF51120">
    <property type="entry name" value="beta-Roll"/>
    <property type="match status" value="1"/>
</dbReference>
<dbReference type="Gene3D" id="2.150.10.10">
    <property type="entry name" value="Serralysin-like metalloprotease, C-terminal"/>
    <property type="match status" value="1"/>
</dbReference>
<organism evidence="5 6">
    <name type="scientific">Flaviflagellibacter deserti</name>
    <dbReference type="NCBI Taxonomy" id="2267266"/>
    <lineage>
        <taxon>Bacteria</taxon>
        <taxon>Pseudomonadati</taxon>
        <taxon>Pseudomonadota</taxon>
        <taxon>Alphaproteobacteria</taxon>
        <taxon>Hyphomicrobiales</taxon>
        <taxon>Flaviflagellibacter</taxon>
    </lineage>
</organism>
<dbReference type="Proteomes" id="UP001595796">
    <property type="component" value="Unassembled WGS sequence"/>
</dbReference>
<keyword evidence="2 3" id="KW-0326">Glycosidase</keyword>
<proteinExistence type="inferred from homology"/>
<dbReference type="PROSITE" id="PS00330">
    <property type="entry name" value="HEMOLYSIN_CALCIUM"/>
    <property type="match status" value="1"/>
</dbReference>
<dbReference type="EMBL" id="JBHSJF010000007">
    <property type="protein sequence ID" value="MFC5069435.1"/>
    <property type="molecule type" value="Genomic_DNA"/>
</dbReference>
<evidence type="ECO:0000256" key="2">
    <source>
        <dbReference type="ARBA" id="ARBA00023295"/>
    </source>
</evidence>
<dbReference type="InterPro" id="IPR018511">
    <property type="entry name" value="Hemolysin-typ_Ca-bd_CS"/>
</dbReference>
<name>A0ABV9Z376_9HYPH</name>
<dbReference type="InterPro" id="IPR017853">
    <property type="entry name" value="GH"/>
</dbReference>
<protein>
    <submittedName>
        <fullName evidence="5">Cellulase family glycosylhydrolase</fullName>
    </submittedName>
</protein>
<reference evidence="6" key="1">
    <citation type="journal article" date="2019" name="Int. J. Syst. Evol. Microbiol.">
        <title>The Global Catalogue of Microorganisms (GCM) 10K type strain sequencing project: providing services to taxonomists for standard genome sequencing and annotation.</title>
        <authorList>
            <consortium name="The Broad Institute Genomics Platform"/>
            <consortium name="The Broad Institute Genome Sequencing Center for Infectious Disease"/>
            <person name="Wu L."/>
            <person name="Ma J."/>
        </authorList>
    </citation>
    <scope>NUCLEOTIDE SEQUENCE [LARGE SCALE GENOMIC DNA]</scope>
    <source>
        <strain evidence="6">CGMCC 1.16444</strain>
    </source>
</reference>
<evidence type="ECO:0000313" key="5">
    <source>
        <dbReference type="EMBL" id="MFC5069435.1"/>
    </source>
</evidence>